<sequence length="57" mass="6677">MDTRIIVTLEYYFQKRKEILNFINSNNNLTADQIIENGEELGILEYKITALQVAQEN</sequence>
<dbReference type="EMBL" id="BAABJJ010000012">
    <property type="protein sequence ID" value="GAA4940090.1"/>
    <property type="molecule type" value="Genomic_DNA"/>
</dbReference>
<reference evidence="2" key="1">
    <citation type="journal article" date="2019" name="Int. J. Syst. Evol. Microbiol.">
        <title>The Global Catalogue of Microorganisms (GCM) 10K type strain sequencing project: providing services to taxonomists for standard genome sequencing and annotation.</title>
        <authorList>
            <consortium name="The Broad Institute Genomics Platform"/>
            <consortium name="The Broad Institute Genome Sequencing Center for Infectious Disease"/>
            <person name="Wu L."/>
            <person name="Ma J."/>
        </authorList>
    </citation>
    <scope>NUCLEOTIDE SEQUENCE [LARGE SCALE GENOMIC DNA]</scope>
    <source>
        <strain evidence="2">JCM 18285</strain>
    </source>
</reference>
<name>A0ABP9GMU1_9FLAO</name>
<gene>
    <name evidence="1" type="ORF">GCM10023314_11110</name>
</gene>
<evidence type="ECO:0000313" key="2">
    <source>
        <dbReference type="Proteomes" id="UP001501302"/>
    </source>
</evidence>
<comment type="caution">
    <text evidence="1">The sequence shown here is derived from an EMBL/GenBank/DDBJ whole genome shotgun (WGS) entry which is preliminary data.</text>
</comment>
<proteinExistence type="predicted"/>
<accession>A0ABP9GMU1</accession>
<protein>
    <submittedName>
        <fullName evidence="1">Uncharacterized protein</fullName>
    </submittedName>
</protein>
<keyword evidence="2" id="KW-1185">Reference proteome</keyword>
<evidence type="ECO:0000313" key="1">
    <source>
        <dbReference type="EMBL" id="GAA4940090.1"/>
    </source>
</evidence>
<dbReference type="RefSeq" id="WP_345190691.1">
    <property type="nucleotide sequence ID" value="NZ_BAABJJ010000012.1"/>
</dbReference>
<organism evidence="1 2">
    <name type="scientific">Algibacter agarivorans</name>
    <dbReference type="NCBI Taxonomy" id="1109741"/>
    <lineage>
        <taxon>Bacteria</taxon>
        <taxon>Pseudomonadati</taxon>
        <taxon>Bacteroidota</taxon>
        <taxon>Flavobacteriia</taxon>
        <taxon>Flavobacteriales</taxon>
        <taxon>Flavobacteriaceae</taxon>
        <taxon>Algibacter</taxon>
    </lineage>
</organism>
<dbReference type="Proteomes" id="UP001501302">
    <property type="component" value="Unassembled WGS sequence"/>
</dbReference>